<dbReference type="Proteomes" id="UP001389717">
    <property type="component" value="Unassembled WGS sequence"/>
</dbReference>
<proteinExistence type="predicted"/>
<sequence>MMRNKRRITYLIIIIATVALFSYQSLFNQSVALSKNNKEALGEQLAGIREAVKSDLTKNTQIFLTYPVEDSKDEFTTLYTYLSLGLLDKNPPKNVCKQFSYELSKEEFIQTKESFYTGIERLYYSMKLIELCNQEEITERTIKDAEVSTKKLYHSTYYKEGYFLSDEFKEFKDKEGYEEVKFFQTHMMLKLGKKANIDFSPTKETIAEWLNYFIKDRKDPLFIRHYIESMNLLNIDPSPSIIDKLSYDSIIQKDYYEFNDLLTIESLTNMHMKKWVTLSPEELLSILQKITGSHSQFANIQQQYYVLSIYSHLDQLDKYLQKDKLIDQYKRYVYPDGMMPLFSQTSNPYSTYYSMVVALKSAEEGDVSAIQLQKYLSGFLKRTNVEDLMDLDAFEILSYIHLKEYVDDSFQHTKEAEIVAEAIKDELPSRVNAGNIIKTSYLIDSLALLEEDLNEDELPENTSEIIKNLSQGKTKLFDNSSDFSNLLFVNSLAATGKFSKELKEVVPYAAKIKIDLSSQVPAYELYQKTLFLKRMGIETDDNKIADQLIKLHNGLGYKLNEEQSFKSFYATIFLNRLNHILLGEEIHHDQ</sequence>
<comment type="caution">
    <text evidence="1">The sequence shown here is derived from an EMBL/GenBank/DDBJ whole genome shotgun (WGS) entry which is preliminary data.</text>
</comment>
<evidence type="ECO:0000313" key="2">
    <source>
        <dbReference type="Proteomes" id="UP001389717"/>
    </source>
</evidence>
<accession>A0ABU9K483</accession>
<keyword evidence="2" id="KW-1185">Reference proteome</keyword>
<reference evidence="1 2" key="1">
    <citation type="submission" date="2024-04" db="EMBL/GenBank/DDBJ databases">
        <title>Bacillus oryzaecorticis sp. nov., a moderately halophilic bacterium isolated from rice husks.</title>
        <authorList>
            <person name="Zhu H.-S."/>
        </authorList>
    </citation>
    <scope>NUCLEOTIDE SEQUENCE [LARGE SCALE GENOMIC DNA]</scope>
    <source>
        <strain evidence="1 2">ZC255</strain>
    </source>
</reference>
<dbReference type="RefSeq" id="WP_341979395.1">
    <property type="nucleotide sequence ID" value="NZ_JBBYAF010000001.1"/>
</dbReference>
<protein>
    <submittedName>
        <fullName evidence="1">Uncharacterized protein</fullName>
    </submittedName>
</protein>
<name>A0ABU9K483_9BACI</name>
<gene>
    <name evidence="1" type="ORF">AAEO50_00835</name>
</gene>
<evidence type="ECO:0000313" key="1">
    <source>
        <dbReference type="EMBL" id="MEL3970813.1"/>
    </source>
</evidence>
<dbReference type="EMBL" id="JBBYAF010000001">
    <property type="protein sequence ID" value="MEL3970813.1"/>
    <property type="molecule type" value="Genomic_DNA"/>
</dbReference>
<organism evidence="1 2">
    <name type="scientific">Rossellomorea oryzaecorticis</name>
    <dbReference type="NCBI Taxonomy" id="1396505"/>
    <lineage>
        <taxon>Bacteria</taxon>
        <taxon>Bacillati</taxon>
        <taxon>Bacillota</taxon>
        <taxon>Bacilli</taxon>
        <taxon>Bacillales</taxon>
        <taxon>Bacillaceae</taxon>
        <taxon>Rossellomorea</taxon>
    </lineage>
</organism>